<accession>A0A854Q9F9</accession>
<dbReference type="Proteomes" id="UP000199727">
    <property type="component" value="Unassembled WGS sequence"/>
</dbReference>
<dbReference type="AlphaFoldDB" id="A0A854Q9F9"/>
<name>A0A854Q9F9_CRYNE</name>
<evidence type="ECO:0000313" key="2">
    <source>
        <dbReference type="Proteomes" id="UP000199727"/>
    </source>
</evidence>
<protein>
    <submittedName>
        <fullName evidence="1">Uncharacterized protein</fullName>
    </submittedName>
</protein>
<proteinExistence type="predicted"/>
<dbReference type="EMBL" id="AMKT01000083">
    <property type="protein sequence ID" value="OXG12908.1"/>
    <property type="molecule type" value="Genomic_DNA"/>
</dbReference>
<comment type="caution">
    <text evidence="1">The sequence shown here is derived from an EMBL/GenBank/DDBJ whole genome shotgun (WGS) entry which is preliminary data.</text>
</comment>
<reference evidence="1 2" key="1">
    <citation type="submission" date="2017-06" db="EMBL/GenBank/DDBJ databases">
        <title>Global population genomics of the pathogenic fungus Cryptococcus neoformans var. grubii.</title>
        <authorList>
            <person name="Cuomo C."/>
            <person name="Litvintseva A."/>
            <person name="Chen Y."/>
            <person name="Young S."/>
            <person name="Zeng Q."/>
            <person name="Chapman S."/>
            <person name="Gujja S."/>
            <person name="Saif S."/>
            <person name="Birren B."/>
        </authorList>
    </citation>
    <scope>NUCLEOTIDE SEQUENCE [LARGE SCALE GENOMIC DNA]</scope>
    <source>
        <strain evidence="1 2">Tu259-1</strain>
    </source>
</reference>
<evidence type="ECO:0000313" key="1">
    <source>
        <dbReference type="EMBL" id="OXG12908.1"/>
    </source>
</evidence>
<sequence length="121" mass="13377">MEQITITTRPTLIASPGPATAGRLRTASRTAGIERVNETSASRKWTTALKRKNRFPISEAGYLLATGIYLKERSSMKGDGRRKQHNMTRHPRMLEPSATHMRAGIPLAIARTFCHYATGAV</sequence>
<organism evidence="1 2">
    <name type="scientific">Cryptococcus neoformans Tu259-1</name>
    <dbReference type="NCBI Taxonomy" id="1230072"/>
    <lineage>
        <taxon>Eukaryota</taxon>
        <taxon>Fungi</taxon>
        <taxon>Dikarya</taxon>
        <taxon>Basidiomycota</taxon>
        <taxon>Agaricomycotina</taxon>
        <taxon>Tremellomycetes</taxon>
        <taxon>Tremellales</taxon>
        <taxon>Cryptococcaceae</taxon>
        <taxon>Cryptococcus</taxon>
        <taxon>Cryptococcus neoformans species complex</taxon>
    </lineage>
</organism>
<dbReference type="OrthoDB" id="10640644at2759"/>
<gene>
    <name evidence="1" type="ORF">C361_06096</name>
</gene>